<dbReference type="AlphaFoldDB" id="A0A645JN22"/>
<name>A0A645JN22_9ZZZZ</name>
<protein>
    <submittedName>
        <fullName evidence="1">Uncharacterized protein</fullName>
    </submittedName>
</protein>
<gene>
    <name evidence="1" type="ORF">SDC9_212514</name>
</gene>
<sequence>MSSPSHDIIIKYIYGLMYIYCIYMHDKAYICMIQDKISVNLERSILPMTENKKPYFMVRVDEHKASAFKSALKSHGQSAQFILEKAIDKYIEESKTVESPAK</sequence>
<evidence type="ECO:0000313" key="1">
    <source>
        <dbReference type="EMBL" id="MPN64737.1"/>
    </source>
</evidence>
<accession>A0A645JN22</accession>
<reference evidence="1" key="1">
    <citation type="submission" date="2019-08" db="EMBL/GenBank/DDBJ databases">
        <authorList>
            <person name="Kucharzyk K."/>
            <person name="Murdoch R.W."/>
            <person name="Higgins S."/>
            <person name="Loffler F."/>
        </authorList>
    </citation>
    <scope>NUCLEOTIDE SEQUENCE</scope>
</reference>
<dbReference type="EMBL" id="VSSQ01146042">
    <property type="protein sequence ID" value="MPN64737.1"/>
    <property type="molecule type" value="Genomic_DNA"/>
</dbReference>
<comment type="caution">
    <text evidence="1">The sequence shown here is derived from an EMBL/GenBank/DDBJ whole genome shotgun (WGS) entry which is preliminary data.</text>
</comment>
<organism evidence="1">
    <name type="scientific">bioreactor metagenome</name>
    <dbReference type="NCBI Taxonomy" id="1076179"/>
    <lineage>
        <taxon>unclassified sequences</taxon>
        <taxon>metagenomes</taxon>
        <taxon>ecological metagenomes</taxon>
    </lineage>
</organism>
<proteinExistence type="predicted"/>